<comment type="catalytic activity">
    <reaction evidence="12 14">
        <text>5-amino-6-(5-phospho-D-ribitylamino)uracil + NADP(+) = 5-amino-6-(5-phospho-D-ribosylamino)uracil + NADPH + H(+)</text>
        <dbReference type="Rhea" id="RHEA:17845"/>
        <dbReference type="ChEBI" id="CHEBI:15378"/>
        <dbReference type="ChEBI" id="CHEBI:57783"/>
        <dbReference type="ChEBI" id="CHEBI:58349"/>
        <dbReference type="ChEBI" id="CHEBI:58421"/>
        <dbReference type="ChEBI" id="CHEBI:58453"/>
        <dbReference type="EC" id="1.1.1.193"/>
    </reaction>
</comment>
<evidence type="ECO:0000256" key="13">
    <source>
        <dbReference type="ARBA" id="ARBA00049886"/>
    </source>
</evidence>
<dbReference type="PROSITE" id="PS51747">
    <property type="entry name" value="CYT_DCMP_DEAMINASES_2"/>
    <property type="match status" value="1"/>
</dbReference>
<dbReference type="SUPFAM" id="SSF53597">
    <property type="entry name" value="Dihydrofolate reductase-like"/>
    <property type="match status" value="1"/>
</dbReference>
<evidence type="ECO:0000313" key="16">
    <source>
        <dbReference type="EMBL" id="WAM34314.1"/>
    </source>
</evidence>
<keyword evidence="7 14" id="KW-0479">Metal-binding</keyword>
<dbReference type="NCBIfam" id="TIGR00227">
    <property type="entry name" value="ribD_Cterm"/>
    <property type="match status" value="1"/>
</dbReference>
<reference evidence="16" key="1">
    <citation type="submission" date="2022-12" db="EMBL/GenBank/DDBJ databases">
        <authorList>
            <person name="Bing R.G."/>
            <person name="Willard D.J."/>
            <person name="Manesh M.J.H."/>
            <person name="Laemthong T."/>
            <person name="Crosby J.R."/>
            <person name="Kelly R.M."/>
        </authorList>
    </citation>
    <scope>NUCLEOTIDE SEQUENCE</scope>
    <source>
        <strain evidence="16">DSM 8990</strain>
    </source>
</reference>
<name>A0ABY7BRZ2_9FIRM</name>
<evidence type="ECO:0000256" key="14">
    <source>
        <dbReference type="PIRNR" id="PIRNR006769"/>
    </source>
</evidence>
<feature type="domain" description="CMP/dCMP-type deaminase" evidence="15">
    <location>
        <begin position="4"/>
        <end position="129"/>
    </location>
</feature>
<protein>
    <recommendedName>
        <fullName evidence="14">Riboflavin biosynthesis protein RibD</fullName>
    </recommendedName>
    <domain>
        <recommendedName>
            <fullName evidence="14">Diaminohydroxyphosphoribosylaminopyrimidine deaminase</fullName>
            <shortName evidence="14">DRAP deaminase</shortName>
            <ecNumber evidence="14">3.5.4.26</ecNumber>
        </recommendedName>
        <alternativeName>
            <fullName evidence="14">Riboflavin-specific deaminase</fullName>
        </alternativeName>
    </domain>
    <domain>
        <recommendedName>
            <fullName evidence="14">5-amino-6-(5-phosphoribosylamino)uracil reductase</fullName>
            <ecNumber evidence="14">1.1.1.193</ecNumber>
        </recommendedName>
        <alternativeName>
            <fullName evidence="14">HTP reductase</fullName>
        </alternativeName>
    </domain>
</protein>
<comment type="cofactor">
    <cofactor evidence="14">
        <name>Zn(2+)</name>
        <dbReference type="ChEBI" id="CHEBI:29105"/>
    </cofactor>
    <text evidence="14">Binds 1 zinc ion.</text>
</comment>
<dbReference type="Pfam" id="PF01872">
    <property type="entry name" value="RibD_C"/>
    <property type="match status" value="1"/>
</dbReference>
<keyword evidence="17" id="KW-1185">Reference proteome</keyword>
<sequence>MRCLSHSYYMNVALELAKQGEYFVLPNPRVGCVIVKNGTIIGRGFHQRYGDRHAEVLAIEDAIKNGYSLKNATMYVTLEPCSHYGKQPPCTEAIVRSGIKKVVVATKDPNPLVNGKGIARLKSAGIEVIVGILENEAILLNKDFFKFIKTNLPYIAVKVAQSLDGKIASPGGERFSFNTEEENDFVHLLRQKYMAVLVSANTVITDNPMLNARFGKIIRQPARVVIDTNLKIPTNSKIVETAKDYQTFVVYSKKNEEKIKILSQSGIKLIEADESENGMDLRDALSKLAKEKIASILVEGGGNLNFSLLKEGLADYWYSFVFHTFIGGKATKTSVDGEGFLNSYPKLSNVKITRFKNSTLIEGDISYV</sequence>
<dbReference type="InterPro" id="IPR004794">
    <property type="entry name" value="Eubact_RibD"/>
</dbReference>
<dbReference type="CDD" id="cd01284">
    <property type="entry name" value="Riboflavin_deaminase-reductase"/>
    <property type="match status" value="1"/>
</dbReference>
<keyword evidence="9 14" id="KW-0521">NADP</keyword>
<dbReference type="InterPro" id="IPR016192">
    <property type="entry name" value="APOBEC/CMP_deaminase_Zn-bd"/>
</dbReference>
<comment type="similarity">
    <text evidence="4 14">In the N-terminal section; belongs to the cytidine and deoxycytidylate deaminase family.</text>
</comment>
<dbReference type="RefSeq" id="WP_052670945.1">
    <property type="nucleotide sequence ID" value="NZ_CP113865.1"/>
</dbReference>
<dbReference type="PANTHER" id="PTHR38011:SF7">
    <property type="entry name" value="2,5-DIAMINO-6-RIBOSYLAMINO-4(3H)-PYRIMIDINONE 5'-PHOSPHATE REDUCTASE"/>
    <property type="match status" value="1"/>
</dbReference>
<evidence type="ECO:0000256" key="10">
    <source>
        <dbReference type="ARBA" id="ARBA00023002"/>
    </source>
</evidence>
<comment type="pathway">
    <text evidence="2 14">Cofactor biosynthesis; riboflavin biosynthesis; 5-amino-6-(D-ribitylamino)uracil from GTP: step 2/4.</text>
</comment>
<keyword evidence="11" id="KW-0511">Multifunctional enzyme</keyword>
<dbReference type="InterPro" id="IPR002125">
    <property type="entry name" value="CMP_dCMP_dom"/>
</dbReference>
<evidence type="ECO:0000256" key="1">
    <source>
        <dbReference type="ARBA" id="ARBA00002151"/>
    </source>
</evidence>
<evidence type="ECO:0000256" key="3">
    <source>
        <dbReference type="ARBA" id="ARBA00004910"/>
    </source>
</evidence>
<keyword evidence="14 16" id="KW-0378">Hydrolase</keyword>
<organism evidence="16 17">
    <name type="scientific">Caldicellulosiruptor morganii</name>
    <dbReference type="NCBI Taxonomy" id="1387555"/>
    <lineage>
        <taxon>Bacteria</taxon>
        <taxon>Bacillati</taxon>
        <taxon>Bacillota</taxon>
        <taxon>Bacillota incertae sedis</taxon>
        <taxon>Caldicellulosiruptorales</taxon>
        <taxon>Caldicellulosiruptoraceae</taxon>
        <taxon>Caldicellulosiruptor</taxon>
    </lineage>
</organism>
<evidence type="ECO:0000256" key="5">
    <source>
        <dbReference type="ARBA" id="ARBA00007417"/>
    </source>
</evidence>
<dbReference type="GO" id="GO:0008835">
    <property type="term" value="F:diaminohydroxyphosphoribosylaminopyrimidine deaminase activity"/>
    <property type="evidence" value="ECO:0007669"/>
    <property type="project" value="UniProtKB-EC"/>
</dbReference>
<evidence type="ECO:0000256" key="7">
    <source>
        <dbReference type="ARBA" id="ARBA00022723"/>
    </source>
</evidence>
<dbReference type="InterPro" id="IPR050765">
    <property type="entry name" value="Riboflavin_Biosynth_HTPR"/>
</dbReference>
<dbReference type="Gene3D" id="3.40.140.10">
    <property type="entry name" value="Cytidine Deaminase, domain 2"/>
    <property type="match status" value="1"/>
</dbReference>
<dbReference type="Gene3D" id="3.40.430.10">
    <property type="entry name" value="Dihydrofolate Reductase, subunit A"/>
    <property type="match status" value="1"/>
</dbReference>
<proteinExistence type="inferred from homology"/>
<dbReference type="InterPro" id="IPR011549">
    <property type="entry name" value="RibD_C"/>
</dbReference>
<dbReference type="InterPro" id="IPR016193">
    <property type="entry name" value="Cytidine_deaminase-like"/>
</dbReference>
<dbReference type="InterPro" id="IPR024072">
    <property type="entry name" value="DHFR-like_dom_sf"/>
</dbReference>
<dbReference type="PANTHER" id="PTHR38011">
    <property type="entry name" value="DIHYDROFOLATE REDUCTASE FAMILY PROTEIN (AFU_ORTHOLOGUE AFUA_8G06820)"/>
    <property type="match status" value="1"/>
</dbReference>
<evidence type="ECO:0000256" key="8">
    <source>
        <dbReference type="ARBA" id="ARBA00022833"/>
    </source>
</evidence>
<evidence type="ECO:0000259" key="15">
    <source>
        <dbReference type="PROSITE" id="PS51747"/>
    </source>
</evidence>
<evidence type="ECO:0000256" key="4">
    <source>
        <dbReference type="ARBA" id="ARBA00005259"/>
    </source>
</evidence>
<dbReference type="EC" id="1.1.1.193" evidence="14"/>
<dbReference type="EC" id="3.5.4.26" evidence="14"/>
<evidence type="ECO:0000256" key="9">
    <source>
        <dbReference type="ARBA" id="ARBA00022857"/>
    </source>
</evidence>
<keyword evidence="8 14" id="KW-0862">Zinc</keyword>
<dbReference type="InterPro" id="IPR002734">
    <property type="entry name" value="RibDG_C"/>
</dbReference>
<keyword evidence="10 14" id="KW-0560">Oxidoreductase</keyword>
<comment type="pathway">
    <text evidence="3 14">Cofactor biosynthesis; riboflavin biosynthesis; 5-amino-6-(D-ribitylamino)uracil from GTP: step 3/4.</text>
</comment>
<evidence type="ECO:0000256" key="6">
    <source>
        <dbReference type="ARBA" id="ARBA00022619"/>
    </source>
</evidence>
<comment type="similarity">
    <text evidence="5 14">In the C-terminal section; belongs to the HTP reductase family.</text>
</comment>
<dbReference type="GO" id="GO:0008703">
    <property type="term" value="F:5-amino-6-(5-phosphoribosylamino)uracil reductase activity"/>
    <property type="evidence" value="ECO:0007669"/>
    <property type="project" value="UniProtKB-EC"/>
</dbReference>
<dbReference type="SUPFAM" id="SSF53927">
    <property type="entry name" value="Cytidine deaminase-like"/>
    <property type="match status" value="1"/>
</dbReference>
<dbReference type="Proteomes" id="UP001164909">
    <property type="component" value="Chromosome"/>
</dbReference>
<dbReference type="PIRSF" id="PIRSF006769">
    <property type="entry name" value="RibD"/>
    <property type="match status" value="1"/>
</dbReference>
<dbReference type="EMBL" id="CP113865">
    <property type="protein sequence ID" value="WAM34314.1"/>
    <property type="molecule type" value="Genomic_DNA"/>
</dbReference>
<evidence type="ECO:0000256" key="2">
    <source>
        <dbReference type="ARBA" id="ARBA00004882"/>
    </source>
</evidence>
<evidence type="ECO:0000256" key="12">
    <source>
        <dbReference type="ARBA" id="ARBA00049861"/>
    </source>
</evidence>
<evidence type="ECO:0000313" key="17">
    <source>
        <dbReference type="Proteomes" id="UP001164909"/>
    </source>
</evidence>
<gene>
    <name evidence="16" type="primary">ribD</name>
    <name evidence="16" type="ORF">OTK00_000498</name>
</gene>
<evidence type="ECO:0000256" key="11">
    <source>
        <dbReference type="ARBA" id="ARBA00023268"/>
    </source>
</evidence>
<comment type="catalytic activity">
    <reaction evidence="13 14">
        <text>2,5-diamino-6-hydroxy-4-(5-phosphoribosylamino)-pyrimidine + H2O + H(+) = 5-amino-6-(5-phospho-D-ribosylamino)uracil + NH4(+)</text>
        <dbReference type="Rhea" id="RHEA:21868"/>
        <dbReference type="ChEBI" id="CHEBI:15377"/>
        <dbReference type="ChEBI" id="CHEBI:15378"/>
        <dbReference type="ChEBI" id="CHEBI:28938"/>
        <dbReference type="ChEBI" id="CHEBI:58453"/>
        <dbReference type="ChEBI" id="CHEBI:58614"/>
        <dbReference type="EC" id="3.5.4.26"/>
    </reaction>
</comment>
<accession>A0ABY7BRZ2</accession>
<dbReference type="PROSITE" id="PS00903">
    <property type="entry name" value="CYT_DCMP_DEAMINASES_1"/>
    <property type="match status" value="1"/>
</dbReference>
<dbReference type="NCBIfam" id="TIGR00326">
    <property type="entry name" value="eubact_ribD"/>
    <property type="match status" value="1"/>
</dbReference>
<comment type="function">
    <text evidence="1 14">Converts 2,5-diamino-6-(ribosylamino)-4(3h)-pyrimidinone 5'-phosphate into 5-amino-6-(ribosylamino)-2,4(1h,3h)-pyrimidinedione 5'-phosphate.</text>
</comment>
<dbReference type="Pfam" id="PF00383">
    <property type="entry name" value="dCMP_cyt_deam_1"/>
    <property type="match status" value="1"/>
</dbReference>
<keyword evidence="6 14" id="KW-0686">Riboflavin biosynthesis</keyword>